<dbReference type="EMBL" id="RWGY01000013">
    <property type="protein sequence ID" value="TVU24029.1"/>
    <property type="molecule type" value="Genomic_DNA"/>
</dbReference>
<name>A0A5J9UJR8_9POAL</name>
<comment type="caution">
    <text evidence="2">The sequence shown here is derived from an EMBL/GenBank/DDBJ whole genome shotgun (WGS) entry which is preliminary data.</text>
</comment>
<keyword evidence="3" id="KW-1185">Reference proteome</keyword>
<feature type="region of interest" description="Disordered" evidence="1">
    <location>
        <begin position="1"/>
        <end position="107"/>
    </location>
</feature>
<gene>
    <name evidence="2" type="ORF">EJB05_26421</name>
</gene>
<dbReference type="Proteomes" id="UP000324897">
    <property type="component" value="Chromosome 2"/>
</dbReference>
<protein>
    <submittedName>
        <fullName evidence="2">Uncharacterized protein</fullName>
    </submittedName>
</protein>
<organism evidence="2 3">
    <name type="scientific">Eragrostis curvula</name>
    <name type="common">weeping love grass</name>
    <dbReference type="NCBI Taxonomy" id="38414"/>
    <lineage>
        <taxon>Eukaryota</taxon>
        <taxon>Viridiplantae</taxon>
        <taxon>Streptophyta</taxon>
        <taxon>Embryophyta</taxon>
        <taxon>Tracheophyta</taxon>
        <taxon>Spermatophyta</taxon>
        <taxon>Magnoliopsida</taxon>
        <taxon>Liliopsida</taxon>
        <taxon>Poales</taxon>
        <taxon>Poaceae</taxon>
        <taxon>PACMAD clade</taxon>
        <taxon>Chloridoideae</taxon>
        <taxon>Eragrostideae</taxon>
        <taxon>Eragrostidinae</taxon>
        <taxon>Eragrostis</taxon>
    </lineage>
</organism>
<feature type="non-terminal residue" evidence="2">
    <location>
        <position position="1"/>
    </location>
</feature>
<dbReference type="AlphaFoldDB" id="A0A5J9UJR8"/>
<proteinExistence type="predicted"/>
<accession>A0A5J9UJR8</accession>
<evidence type="ECO:0000313" key="3">
    <source>
        <dbReference type="Proteomes" id="UP000324897"/>
    </source>
</evidence>
<sequence length="107" mass="11135">MQRQIWGEHGAVSARRGRHGEAGRHGPGRGSAGAMERGVAQAGRRLGGSGHNASACPDGKGQQLRPSLSLPFPAPCPPRGLTTCKISSPGELDGRTEDRVGLTSRML</sequence>
<dbReference type="Gramene" id="TVU24029">
    <property type="protein sequence ID" value="TVU24029"/>
    <property type="gene ID" value="EJB05_26421"/>
</dbReference>
<evidence type="ECO:0000313" key="2">
    <source>
        <dbReference type="EMBL" id="TVU24029.1"/>
    </source>
</evidence>
<evidence type="ECO:0000256" key="1">
    <source>
        <dbReference type="SAM" id="MobiDB-lite"/>
    </source>
</evidence>
<reference evidence="2 3" key="1">
    <citation type="journal article" date="2019" name="Sci. Rep.">
        <title>A high-quality genome of Eragrostis curvula grass provides insights into Poaceae evolution and supports new strategies to enhance forage quality.</title>
        <authorList>
            <person name="Carballo J."/>
            <person name="Santos B.A.C.M."/>
            <person name="Zappacosta D."/>
            <person name="Garbus I."/>
            <person name="Selva J.P."/>
            <person name="Gallo C.A."/>
            <person name="Diaz A."/>
            <person name="Albertini E."/>
            <person name="Caccamo M."/>
            <person name="Echenique V."/>
        </authorList>
    </citation>
    <scope>NUCLEOTIDE SEQUENCE [LARGE SCALE GENOMIC DNA]</scope>
    <source>
        <strain evidence="3">cv. Victoria</strain>
        <tissue evidence="2">Leaf</tissue>
    </source>
</reference>